<dbReference type="Pfam" id="PF00664">
    <property type="entry name" value="ABC_membrane"/>
    <property type="match status" value="1"/>
</dbReference>
<sequence>NHMTYHIVQDIRSQAIRHIQRLPLSYLDRHSSGDIVSRIIADTDILSDGILLGFTQLFSGIVTIVVI</sequence>
<gene>
    <name evidence="5" type="ORF">LEA_02333</name>
</gene>
<dbReference type="InterPro" id="IPR036640">
    <property type="entry name" value="ABC1_TM_sf"/>
</dbReference>
<dbReference type="GO" id="GO:0005524">
    <property type="term" value="F:ATP binding"/>
    <property type="evidence" value="ECO:0007669"/>
    <property type="project" value="InterPro"/>
</dbReference>
<evidence type="ECO:0000256" key="1">
    <source>
        <dbReference type="ARBA" id="ARBA00022692"/>
    </source>
</evidence>
<protein>
    <submittedName>
        <fullName evidence="5">ABC-type multidrug transport system, ATPase and permease component</fullName>
    </submittedName>
</protein>
<keyword evidence="3" id="KW-0472">Membrane</keyword>
<proteinExistence type="predicted"/>
<reference evidence="5" key="1">
    <citation type="journal article" date="2013" name="Environ. Microbiol.">
        <title>Microbiota from the distal guts of lean and obese adolescents exhibit partial functional redundancy besides clear differences in community structure.</title>
        <authorList>
            <person name="Ferrer M."/>
            <person name="Ruiz A."/>
            <person name="Lanza F."/>
            <person name="Haange S.B."/>
            <person name="Oberbach A."/>
            <person name="Till H."/>
            <person name="Bargiela R."/>
            <person name="Campoy C."/>
            <person name="Segura M.T."/>
            <person name="Richter M."/>
            <person name="von Bergen M."/>
            <person name="Seifert J."/>
            <person name="Suarez A."/>
        </authorList>
    </citation>
    <scope>NUCLEOTIDE SEQUENCE</scope>
</reference>
<dbReference type="SUPFAM" id="SSF90123">
    <property type="entry name" value="ABC transporter transmembrane region"/>
    <property type="match status" value="1"/>
</dbReference>
<dbReference type="PROSITE" id="PS50929">
    <property type="entry name" value="ABC_TM1F"/>
    <property type="match status" value="1"/>
</dbReference>
<dbReference type="GO" id="GO:0016020">
    <property type="term" value="C:membrane"/>
    <property type="evidence" value="ECO:0007669"/>
    <property type="project" value="InterPro"/>
</dbReference>
<evidence type="ECO:0000256" key="2">
    <source>
        <dbReference type="ARBA" id="ARBA00022989"/>
    </source>
</evidence>
<evidence type="ECO:0000256" key="3">
    <source>
        <dbReference type="ARBA" id="ARBA00023136"/>
    </source>
</evidence>
<name>K1UHS8_9ZZZZ</name>
<dbReference type="GO" id="GO:0140359">
    <property type="term" value="F:ABC-type transporter activity"/>
    <property type="evidence" value="ECO:0007669"/>
    <property type="project" value="InterPro"/>
</dbReference>
<dbReference type="AlphaFoldDB" id="K1UHS8"/>
<dbReference type="Gene3D" id="1.20.1560.10">
    <property type="entry name" value="ABC transporter type 1, transmembrane domain"/>
    <property type="match status" value="1"/>
</dbReference>
<accession>K1UHS8</accession>
<keyword evidence="2" id="KW-1133">Transmembrane helix</keyword>
<evidence type="ECO:0000259" key="4">
    <source>
        <dbReference type="PROSITE" id="PS50929"/>
    </source>
</evidence>
<feature type="domain" description="ABC transmembrane type-1" evidence="4">
    <location>
        <begin position="1"/>
        <end position="67"/>
    </location>
</feature>
<evidence type="ECO:0000313" key="5">
    <source>
        <dbReference type="EMBL" id="EKC79539.1"/>
    </source>
</evidence>
<feature type="non-terminal residue" evidence="5">
    <location>
        <position position="1"/>
    </location>
</feature>
<dbReference type="EMBL" id="AJWY01001615">
    <property type="protein sequence ID" value="EKC79539.1"/>
    <property type="molecule type" value="Genomic_DNA"/>
</dbReference>
<keyword evidence="1" id="KW-0812">Transmembrane</keyword>
<organism evidence="5">
    <name type="scientific">human gut metagenome</name>
    <dbReference type="NCBI Taxonomy" id="408170"/>
    <lineage>
        <taxon>unclassified sequences</taxon>
        <taxon>metagenomes</taxon>
        <taxon>organismal metagenomes</taxon>
    </lineage>
</organism>
<comment type="caution">
    <text evidence="5">The sequence shown here is derived from an EMBL/GenBank/DDBJ whole genome shotgun (WGS) entry which is preliminary data.</text>
</comment>
<dbReference type="InterPro" id="IPR011527">
    <property type="entry name" value="ABC1_TM_dom"/>
</dbReference>